<feature type="region of interest" description="Disordered" evidence="1">
    <location>
        <begin position="77"/>
        <end position="98"/>
    </location>
</feature>
<protein>
    <submittedName>
        <fullName evidence="2">HEAT repeat domain-containing protein</fullName>
    </submittedName>
</protein>
<dbReference type="RefSeq" id="WP_138790066.1">
    <property type="nucleotide sequence ID" value="NZ_JBHTGQ010000024.1"/>
</dbReference>
<gene>
    <name evidence="2" type="ORF">ACFQWB_11655</name>
</gene>
<reference evidence="3" key="1">
    <citation type="journal article" date="2019" name="Int. J. Syst. Evol. Microbiol.">
        <title>The Global Catalogue of Microorganisms (GCM) 10K type strain sequencing project: providing services to taxonomists for standard genome sequencing and annotation.</title>
        <authorList>
            <consortium name="The Broad Institute Genomics Platform"/>
            <consortium name="The Broad Institute Genome Sequencing Center for Infectious Disease"/>
            <person name="Wu L."/>
            <person name="Ma J."/>
        </authorList>
    </citation>
    <scope>NUCLEOTIDE SEQUENCE [LARGE SCALE GENOMIC DNA]</scope>
    <source>
        <strain evidence="3">JCM 18657</strain>
    </source>
</reference>
<evidence type="ECO:0000256" key="1">
    <source>
        <dbReference type="SAM" id="MobiDB-lite"/>
    </source>
</evidence>
<dbReference type="EMBL" id="JBHTGQ010000024">
    <property type="protein sequence ID" value="MFC7750580.1"/>
    <property type="molecule type" value="Genomic_DNA"/>
</dbReference>
<name>A0ABW2V6C7_9BACL</name>
<accession>A0ABW2V6C7</accession>
<evidence type="ECO:0000313" key="2">
    <source>
        <dbReference type="EMBL" id="MFC7750580.1"/>
    </source>
</evidence>
<organism evidence="2 3">
    <name type="scientific">Paenibacillus thermoaerophilus</name>
    <dbReference type="NCBI Taxonomy" id="1215385"/>
    <lineage>
        <taxon>Bacteria</taxon>
        <taxon>Bacillati</taxon>
        <taxon>Bacillota</taxon>
        <taxon>Bacilli</taxon>
        <taxon>Bacillales</taxon>
        <taxon>Paenibacillaceae</taxon>
        <taxon>Paenibacillus</taxon>
    </lineage>
</organism>
<evidence type="ECO:0000313" key="3">
    <source>
        <dbReference type="Proteomes" id="UP001596528"/>
    </source>
</evidence>
<sequence>MSNQPESNVFLLPATIDYYQMQLTRMLETERYREAAATLRFLLGCRVEESNRQEWQALYDWLQQALSDGSLQERRTIGDSAEPAVNEDGEDGEEPSEAEMAASTVRGKASANRSYVRSLLDTLRGDASEDKQLLAIEQLAHLDDAEITPALLEWLRRAPHHPLLQYRVLAALKRRGETGDIVIPRVAGGRTELLALRIEDTPLGADEHPPAIAAVPDRVRAAGDEPFGPMLGEYAETVWNDYVQSVYGTSRYRQLAELDDAGIDAWAAALHAACGAAFGQSDEEGEARAEEFGVTGELRELYRAALEELRAFMPIGSL</sequence>
<dbReference type="Proteomes" id="UP001596528">
    <property type="component" value="Unassembled WGS sequence"/>
</dbReference>
<feature type="compositionally biased region" description="Acidic residues" evidence="1">
    <location>
        <begin position="85"/>
        <end position="97"/>
    </location>
</feature>
<proteinExistence type="predicted"/>
<comment type="caution">
    <text evidence="2">The sequence shown here is derived from an EMBL/GenBank/DDBJ whole genome shotgun (WGS) entry which is preliminary data.</text>
</comment>
<keyword evidence="3" id="KW-1185">Reference proteome</keyword>